<organism evidence="1 2">
    <name type="scientific">Rodentolepis nana</name>
    <name type="common">Dwarf tapeworm</name>
    <name type="synonym">Hymenolepis nana</name>
    <dbReference type="NCBI Taxonomy" id="102285"/>
    <lineage>
        <taxon>Eukaryota</taxon>
        <taxon>Metazoa</taxon>
        <taxon>Spiralia</taxon>
        <taxon>Lophotrochozoa</taxon>
        <taxon>Platyhelminthes</taxon>
        <taxon>Cestoda</taxon>
        <taxon>Eucestoda</taxon>
        <taxon>Cyclophyllidea</taxon>
        <taxon>Hymenolepididae</taxon>
        <taxon>Rodentolepis</taxon>
    </lineage>
</organism>
<evidence type="ECO:0000313" key="1">
    <source>
        <dbReference type="EMBL" id="VDO14038.1"/>
    </source>
</evidence>
<reference evidence="1 2" key="1">
    <citation type="submission" date="2018-11" db="EMBL/GenBank/DDBJ databases">
        <authorList>
            <consortium name="Pathogen Informatics"/>
        </authorList>
    </citation>
    <scope>NUCLEOTIDE SEQUENCE [LARGE SCALE GENOMIC DNA]</scope>
</reference>
<dbReference type="AlphaFoldDB" id="A0A3P7W8Z4"/>
<dbReference type="OrthoDB" id="6278596at2759"/>
<evidence type="ECO:0008006" key="3">
    <source>
        <dbReference type="Google" id="ProtNLM"/>
    </source>
</evidence>
<proteinExistence type="predicted"/>
<protein>
    <recommendedName>
        <fullName evidence="3">Trafficking protein particle complex subunit 11 C-terminal domain-containing protein</fullName>
    </recommendedName>
</protein>
<gene>
    <name evidence="1" type="ORF">HNAJ_LOCUS12763</name>
</gene>
<keyword evidence="2" id="KW-1185">Reference proteome</keyword>
<dbReference type="PANTHER" id="PTHR14374">
    <property type="entry name" value="FOIE GRAS"/>
    <property type="match status" value="1"/>
</dbReference>
<dbReference type="EMBL" id="UZAE01014635">
    <property type="protein sequence ID" value="VDO14038.1"/>
    <property type="molecule type" value="Genomic_DNA"/>
</dbReference>
<accession>A0A3P7W8Z4</accession>
<evidence type="ECO:0000313" key="2">
    <source>
        <dbReference type="Proteomes" id="UP000278807"/>
    </source>
</evidence>
<dbReference type="PANTHER" id="PTHR14374:SF0">
    <property type="entry name" value="TRAFFICKING PROTEIN PARTICLE COMPLEX SUBUNIT 11"/>
    <property type="match status" value="1"/>
</dbReference>
<name>A0A3P7W8Z4_RODNA</name>
<sequence>MPLVACNYTTRLEEIKSHIANGSPLIDGEECVVFNSNLTPFWEFFSNQLSAEILPKVSNLEMSLRHTPPVLCNEKYTILCHVLNTEDRDITDLTISAMLAGGGTNDPTLEVAATPLDAPQRLGSVAVGQMASRNLNPTSSSGEDLFSQVLIASTISQGADLVCPISVHCPKFAGDRSLRVDAHYDMLAHLPSPGVNVFSWRSNGSICLVYSGNNTEAPSSLTLTRCVQSKRVQLSVIPPFEVASRILSLKHEAITTVVTGKPFILEVSLTNCSPWPINVENSHFNFVCLY</sequence>
<dbReference type="Proteomes" id="UP000278807">
    <property type="component" value="Unassembled WGS sequence"/>
</dbReference>